<dbReference type="InterPro" id="IPR052194">
    <property type="entry name" value="MESH1"/>
</dbReference>
<reference evidence="14 15" key="1">
    <citation type="submission" date="2014-11" db="EMBL/GenBank/DDBJ databases">
        <title>Genetic blueprint of the zoonotic pathogen Toxocara canis.</title>
        <authorList>
            <person name="Zhu X.-Q."/>
            <person name="Korhonen P.K."/>
            <person name="Cai H."/>
            <person name="Young N.D."/>
            <person name="Nejsum P."/>
            <person name="von Samson-Himmelstjerna G."/>
            <person name="Boag P.R."/>
            <person name="Tan P."/>
            <person name="Li Q."/>
            <person name="Min J."/>
            <person name="Yang Y."/>
            <person name="Wang X."/>
            <person name="Fang X."/>
            <person name="Hall R.S."/>
            <person name="Hofmann A."/>
            <person name="Sternberg P.W."/>
            <person name="Jex A.R."/>
            <person name="Gasser R.B."/>
        </authorList>
    </citation>
    <scope>NUCLEOTIDE SEQUENCE [LARGE SCALE GENOMIC DNA]</scope>
    <source>
        <strain evidence="14">PN_DK_2014</strain>
    </source>
</reference>
<feature type="domain" description="HD/PDEase" evidence="13">
    <location>
        <begin position="112"/>
        <end position="220"/>
    </location>
</feature>
<dbReference type="EC" id="3.1.7.2" evidence="5"/>
<evidence type="ECO:0000256" key="4">
    <source>
        <dbReference type="ARBA" id="ARBA00023211"/>
    </source>
</evidence>
<dbReference type="InterPro" id="IPR003607">
    <property type="entry name" value="HD/PDEase_dom"/>
</dbReference>
<sequence length="261" mass="28924">MLVGVVVTEADPQQDHGKGEIMAEGGPPPEKNVPPPAYSDVFPGEQTVAKIYPGMPEDKSAENAKLTDSEKNGGPLPGKQPFGGAVCDVALIVKAADLAARRHRRQRRKDPAQTPFINHPLGVAYILTNEAKVYDTATIVAAILHDIIEDTKTTHEEVKELFGHEIFTIVSECTVNKSLPPDERRKKQIENASLLSRKAKLVELADKLYNLRDIERVLPAGWNGHHKKEYFKWARDYVANLKGTNEPLEVALDDVINRNLK</sequence>
<dbReference type="Pfam" id="PF13328">
    <property type="entry name" value="HD_4"/>
    <property type="match status" value="1"/>
</dbReference>
<evidence type="ECO:0000256" key="1">
    <source>
        <dbReference type="ARBA" id="ARBA00001936"/>
    </source>
</evidence>
<evidence type="ECO:0000256" key="8">
    <source>
        <dbReference type="ARBA" id="ARBA00040793"/>
    </source>
</evidence>
<evidence type="ECO:0000256" key="9">
    <source>
        <dbReference type="ARBA" id="ARBA00041464"/>
    </source>
</evidence>
<protein>
    <recommendedName>
        <fullName evidence="8">Guanosine-3',5'-bis(diphosphate) 3'-pyrophosphohydrolase MESH1</fullName>
        <ecNumber evidence="5">3.1.7.2</ecNumber>
    </recommendedName>
    <alternativeName>
        <fullName evidence="9">Metazoan SpoT homolog 1</fullName>
    </alternativeName>
    <alternativeName>
        <fullName evidence="10">Penta-phosphate guanosine-3'-pyrophosphohydrolase</fullName>
    </alternativeName>
</protein>
<evidence type="ECO:0000256" key="2">
    <source>
        <dbReference type="ARBA" id="ARBA00022723"/>
    </source>
</evidence>
<keyword evidence="4" id="KW-0464">Manganese</keyword>
<dbReference type="CDD" id="cd00077">
    <property type="entry name" value="HDc"/>
    <property type="match status" value="1"/>
</dbReference>
<evidence type="ECO:0000256" key="5">
    <source>
        <dbReference type="ARBA" id="ARBA00024387"/>
    </source>
</evidence>
<evidence type="ECO:0000313" key="14">
    <source>
        <dbReference type="EMBL" id="KHN76748.1"/>
    </source>
</evidence>
<dbReference type="SMART" id="SM00471">
    <property type="entry name" value="HDc"/>
    <property type="match status" value="1"/>
</dbReference>
<proteinExistence type="inferred from homology"/>
<comment type="cofactor">
    <cofactor evidence="1">
        <name>Mn(2+)</name>
        <dbReference type="ChEBI" id="CHEBI:29035"/>
    </cofactor>
</comment>
<dbReference type="OrthoDB" id="430679at2759"/>
<dbReference type="AlphaFoldDB" id="A0A0B2V5E8"/>
<comment type="function">
    <text evidence="6">ppGpp hydrolyzing enzyme involved in starvation response.</text>
</comment>
<gene>
    <name evidence="14" type="primary">hddc3</name>
    <name evidence="14" type="ORF">Tcan_04761</name>
</gene>
<evidence type="ECO:0000313" key="15">
    <source>
        <dbReference type="Proteomes" id="UP000031036"/>
    </source>
</evidence>
<feature type="region of interest" description="Disordered" evidence="12">
    <location>
        <begin position="52"/>
        <end position="79"/>
    </location>
</feature>
<comment type="caution">
    <text evidence="14">The sequence shown here is derived from an EMBL/GenBank/DDBJ whole genome shotgun (WGS) entry which is preliminary data.</text>
</comment>
<feature type="compositionally biased region" description="Basic and acidic residues" evidence="12">
    <location>
        <begin position="56"/>
        <end position="71"/>
    </location>
</feature>
<evidence type="ECO:0000256" key="7">
    <source>
        <dbReference type="ARBA" id="ARBA00038354"/>
    </source>
</evidence>
<dbReference type="PANTHER" id="PTHR46246:SF1">
    <property type="entry name" value="GUANOSINE-3',5'-BIS(DIPHOSPHATE) 3'-PYROPHOSPHOHYDROLASE MESH1"/>
    <property type="match status" value="1"/>
</dbReference>
<comment type="similarity">
    <text evidence="7">Belongs to the MESH1 family.</text>
</comment>
<keyword evidence="15" id="KW-1185">Reference proteome</keyword>
<name>A0A0B2V5E8_TOXCA</name>
<dbReference type="Proteomes" id="UP000031036">
    <property type="component" value="Unassembled WGS sequence"/>
</dbReference>
<keyword evidence="3 14" id="KW-0378">Hydrolase</keyword>
<feature type="compositionally biased region" description="Pro residues" evidence="12">
    <location>
        <begin position="26"/>
        <end position="37"/>
    </location>
</feature>
<keyword evidence="2" id="KW-0479">Metal-binding</keyword>
<dbReference type="STRING" id="6265.A0A0B2V5E8"/>
<dbReference type="GO" id="GO:0008893">
    <property type="term" value="F:guanosine-3',5'-bis(diphosphate) 3'-diphosphatase activity"/>
    <property type="evidence" value="ECO:0007669"/>
    <property type="project" value="UniProtKB-EC"/>
</dbReference>
<evidence type="ECO:0000256" key="12">
    <source>
        <dbReference type="SAM" id="MobiDB-lite"/>
    </source>
</evidence>
<dbReference type="OMA" id="YNVRDIE"/>
<dbReference type="GO" id="GO:0046872">
    <property type="term" value="F:metal ion binding"/>
    <property type="evidence" value="ECO:0007669"/>
    <property type="project" value="UniProtKB-KW"/>
</dbReference>
<evidence type="ECO:0000256" key="6">
    <source>
        <dbReference type="ARBA" id="ARBA00037781"/>
    </source>
</evidence>
<evidence type="ECO:0000256" key="11">
    <source>
        <dbReference type="ARBA" id="ARBA00047968"/>
    </source>
</evidence>
<dbReference type="PANTHER" id="PTHR46246">
    <property type="entry name" value="GUANOSINE-3',5'-BIS(DIPHOSPHATE) 3'-PYROPHOSPHOHYDROLASE MESH1"/>
    <property type="match status" value="1"/>
</dbReference>
<comment type="catalytic activity">
    <reaction evidence="11">
        <text>guanosine 3',5'-bis(diphosphate) + H2O = GDP + diphosphate + H(+)</text>
        <dbReference type="Rhea" id="RHEA:14253"/>
        <dbReference type="ChEBI" id="CHEBI:15377"/>
        <dbReference type="ChEBI" id="CHEBI:15378"/>
        <dbReference type="ChEBI" id="CHEBI:33019"/>
        <dbReference type="ChEBI" id="CHEBI:58189"/>
        <dbReference type="ChEBI" id="CHEBI:77828"/>
        <dbReference type="EC" id="3.1.7.2"/>
    </reaction>
</comment>
<dbReference type="EMBL" id="JPKZ01002437">
    <property type="protein sequence ID" value="KHN76748.1"/>
    <property type="molecule type" value="Genomic_DNA"/>
</dbReference>
<accession>A0A0B2V5E8</accession>
<evidence type="ECO:0000256" key="10">
    <source>
        <dbReference type="ARBA" id="ARBA00041770"/>
    </source>
</evidence>
<evidence type="ECO:0000259" key="13">
    <source>
        <dbReference type="SMART" id="SM00471"/>
    </source>
</evidence>
<dbReference type="Gene3D" id="1.10.3210.10">
    <property type="entry name" value="Hypothetical protein af1432"/>
    <property type="match status" value="1"/>
</dbReference>
<evidence type="ECO:0000256" key="3">
    <source>
        <dbReference type="ARBA" id="ARBA00022801"/>
    </source>
</evidence>
<dbReference type="FunFam" id="1.10.3210.10:FF:000012">
    <property type="entry name" value="HD domain containing 3"/>
    <property type="match status" value="1"/>
</dbReference>
<dbReference type="SUPFAM" id="SSF109604">
    <property type="entry name" value="HD-domain/PDEase-like"/>
    <property type="match status" value="1"/>
</dbReference>
<organism evidence="14 15">
    <name type="scientific">Toxocara canis</name>
    <name type="common">Canine roundworm</name>
    <dbReference type="NCBI Taxonomy" id="6265"/>
    <lineage>
        <taxon>Eukaryota</taxon>
        <taxon>Metazoa</taxon>
        <taxon>Ecdysozoa</taxon>
        <taxon>Nematoda</taxon>
        <taxon>Chromadorea</taxon>
        <taxon>Rhabditida</taxon>
        <taxon>Spirurina</taxon>
        <taxon>Ascaridomorpha</taxon>
        <taxon>Ascaridoidea</taxon>
        <taxon>Toxocaridae</taxon>
        <taxon>Toxocara</taxon>
    </lineage>
</organism>
<feature type="region of interest" description="Disordered" evidence="12">
    <location>
        <begin position="1"/>
        <end position="40"/>
    </location>
</feature>